<gene>
    <name evidence="8" type="primary">xan-1</name>
    <name evidence="8" type="ORF">SNAT2548_LOCUS26732</name>
</gene>
<comment type="caution">
    <text evidence="8">The sequence shown here is derived from an EMBL/GenBank/DDBJ whole genome shotgun (WGS) entry which is preliminary data.</text>
</comment>
<dbReference type="InterPro" id="IPR051178">
    <property type="entry name" value="TfdA_dioxygenase"/>
</dbReference>
<evidence type="ECO:0000256" key="2">
    <source>
        <dbReference type="ARBA" id="ARBA00005896"/>
    </source>
</evidence>
<dbReference type="GO" id="GO:0046872">
    <property type="term" value="F:metal ion binding"/>
    <property type="evidence" value="ECO:0007669"/>
    <property type="project" value="UniProtKB-KW"/>
</dbReference>
<feature type="domain" description="TauD/TfdA-like" evidence="7">
    <location>
        <begin position="14"/>
        <end position="310"/>
    </location>
</feature>
<evidence type="ECO:0000313" key="9">
    <source>
        <dbReference type="Proteomes" id="UP000604046"/>
    </source>
</evidence>
<dbReference type="PANTHER" id="PTHR43779:SF2">
    <property type="entry name" value="ALPHA-KETOGLUTARATE-DEPENDENT XANTHINE DIOXYGENASE XAN1"/>
    <property type="match status" value="1"/>
</dbReference>
<evidence type="ECO:0000259" key="7">
    <source>
        <dbReference type="Pfam" id="PF02668"/>
    </source>
</evidence>
<dbReference type="Gene3D" id="3.60.130.10">
    <property type="entry name" value="Clavaminate synthase-like"/>
    <property type="match status" value="1"/>
</dbReference>
<keyword evidence="5" id="KW-0560">Oxidoreductase</keyword>
<dbReference type="Pfam" id="PF02668">
    <property type="entry name" value="TauD"/>
    <property type="match status" value="1"/>
</dbReference>
<dbReference type="Proteomes" id="UP000604046">
    <property type="component" value="Unassembled WGS sequence"/>
</dbReference>
<organism evidence="8 9">
    <name type="scientific">Symbiodinium natans</name>
    <dbReference type="NCBI Taxonomy" id="878477"/>
    <lineage>
        <taxon>Eukaryota</taxon>
        <taxon>Sar</taxon>
        <taxon>Alveolata</taxon>
        <taxon>Dinophyceae</taxon>
        <taxon>Suessiales</taxon>
        <taxon>Symbiodiniaceae</taxon>
        <taxon>Symbiodinium</taxon>
    </lineage>
</organism>
<dbReference type="PANTHER" id="PTHR43779">
    <property type="entry name" value="DIOXYGENASE RV0097-RELATED"/>
    <property type="match status" value="1"/>
</dbReference>
<dbReference type="AlphaFoldDB" id="A0A812SFH2"/>
<dbReference type="EMBL" id="CAJNDS010002440">
    <property type="protein sequence ID" value="CAE7475904.1"/>
    <property type="molecule type" value="Genomic_DNA"/>
</dbReference>
<comment type="cofactor">
    <cofactor evidence="1">
        <name>Fe(2+)</name>
        <dbReference type="ChEBI" id="CHEBI:29033"/>
    </cofactor>
</comment>
<dbReference type="SUPFAM" id="SSF51197">
    <property type="entry name" value="Clavaminate synthase-like"/>
    <property type="match status" value="1"/>
</dbReference>
<evidence type="ECO:0000256" key="1">
    <source>
        <dbReference type="ARBA" id="ARBA00001954"/>
    </source>
</evidence>
<evidence type="ECO:0000256" key="6">
    <source>
        <dbReference type="ARBA" id="ARBA00023004"/>
    </source>
</evidence>
<evidence type="ECO:0000256" key="4">
    <source>
        <dbReference type="ARBA" id="ARBA00022964"/>
    </source>
</evidence>
<sequence>MGEDGGITTSVLHPFLGAVVEGLDVSSIGQEAVTSFLAPLLESHGLLLFRNQKLSPGGLLEFVGRFPDADVEELQKQSQPFADGDPSCLPELPGVRVLGTPSSDRALWHGAVPEANDLGMEWHTDGCGITGLYAAQVPHGERTRSTLWASGYHAWDVLSDEAKKQVLGMNFVFGPRYLLDESVANMCRYGGRMSENGLRRVKDVDAAALTKEQLQRREGASNARRYVHLNGSPARQHPFTGRTALWTVPLLLQECQDMGLEQAKIQLEEILLPGLSGDAVYRHDWRVGDLVLFDNRSMMHSATKLVDAPQLMYQVFLRTKTQMKFAKQTQP</sequence>
<dbReference type="GO" id="GO:0051213">
    <property type="term" value="F:dioxygenase activity"/>
    <property type="evidence" value="ECO:0007669"/>
    <property type="project" value="UniProtKB-KW"/>
</dbReference>
<proteinExistence type="inferred from homology"/>
<name>A0A812SFH2_9DINO</name>
<comment type="similarity">
    <text evidence="2">Belongs to the TfdA dioxygenase family.</text>
</comment>
<keyword evidence="4" id="KW-0223">Dioxygenase</keyword>
<keyword evidence="6" id="KW-0408">Iron</keyword>
<keyword evidence="9" id="KW-1185">Reference proteome</keyword>
<dbReference type="InterPro" id="IPR003819">
    <property type="entry name" value="TauD/TfdA-like"/>
</dbReference>
<evidence type="ECO:0000256" key="5">
    <source>
        <dbReference type="ARBA" id="ARBA00023002"/>
    </source>
</evidence>
<reference evidence="8" key="1">
    <citation type="submission" date="2021-02" db="EMBL/GenBank/DDBJ databases">
        <authorList>
            <person name="Dougan E. K."/>
            <person name="Rhodes N."/>
            <person name="Thang M."/>
            <person name="Chan C."/>
        </authorList>
    </citation>
    <scope>NUCLEOTIDE SEQUENCE</scope>
</reference>
<evidence type="ECO:0000256" key="3">
    <source>
        <dbReference type="ARBA" id="ARBA00022723"/>
    </source>
</evidence>
<dbReference type="OrthoDB" id="93019at2759"/>
<protein>
    <submittedName>
        <fullName evidence="8">Xan-1 protein</fullName>
    </submittedName>
</protein>
<keyword evidence="3" id="KW-0479">Metal-binding</keyword>
<accession>A0A812SFH2</accession>
<dbReference type="InterPro" id="IPR042098">
    <property type="entry name" value="TauD-like_sf"/>
</dbReference>
<evidence type="ECO:0000313" key="8">
    <source>
        <dbReference type="EMBL" id="CAE7475904.1"/>
    </source>
</evidence>